<protein>
    <submittedName>
        <fullName evidence="2">Uncharacterized protein</fullName>
    </submittedName>
</protein>
<name>A0A1X6PAF3_PORUM</name>
<evidence type="ECO:0000313" key="2">
    <source>
        <dbReference type="EMBL" id="OSX77889.1"/>
    </source>
</evidence>
<accession>A0A1X6PAF3</accession>
<sequence length="178" mass="20736">MAAVTAAPLRRCRRGGHRRRLRRRTPPPPKAPLGVTAMDQTQRSSRRPLRCRCTSRSRTRPWETASRGSRRLRQRPACRRWLKTRRQPRTCPPRPLWVRHKSWPRTRRARWTFKTWPQRGGRWPRRWPSWAGRCEAVGGITGALWEGGSAPCALARATCRHSAGQEDWEVCIASLYPC</sequence>
<gene>
    <name evidence="2" type="ORF">BU14_0129s0005</name>
</gene>
<reference evidence="2 3" key="1">
    <citation type="submission" date="2017-03" db="EMBL/GenBank/DDBJ databases">
        <title>WGS assembly of Porphyra umbilicalis.</title>
        <authorList>
            <person name="Brawley S.H."/>
            <person name="Blouin N.A."/>
            <person name="Ficko-Blean E."/>
            <person name="Wheeler G.L."/>
            <person name="Lohr M."/>
            <person name="Goodson H.V."/>
            <person name="Jenkins J.W."/>
            <person name="Blaby-Haas C.E."/>
            <person name="Helliwell K.E."/>
            <person name="Chan C."/>
            <person name="Marriage T."/>
            <person name="Bhattacharya D."/>
            <person name="Klein A.S."/>
            <person name="Badis Y."/>
            <person name="Brodie J."/>
            <person name="Cao Y."/>
            <person name="Collen J."/>
            <person name="Dittami S.M."/>
            <person name="Gachon C.M."/>
            <person name="Green B.R."/>
            <person name="Karpowicz S."/>
            <person name="Kim J.W."/>
            <person name="Kudahl U."/>
            <person name="Lin S."/>
            <person name="Michel G."/>
            <person name="Mittag M."/>
            <person name="Olson B.J."/>
            <person name="Pangilinan J."/>
            <person name="Peng Y."/>
            <person name="Qiu H."/>
            <person name="Shu S."/>
            <person name="Singer J.T."/>
            <person name="Smith A.G."/>
            <person name="Sprecher B.N."/>
            <person name="Wagner V."/>
            <person name="Wang W."/>
            <person name="Wang Z.-Y."/>
            <person name="Yan J."/>
            <person name="Yarish C."/>
            <person name="Zoeuner-Riek S."/>
            <person name="Zhuang Y."/>
            <person name="Zou Y."/>
            <person name="Lindquist E.A."/>
            <person name="Grimwood J."/>
            <person name="Barry K."/>
            <person name="Rokhsar D.S."/>
            <person name="Schmutz J."/>
            <person name="Stiller J.W."/>
            <person name="Grossman A.R."/>
            <person name="Prochnik S.E."/>
        </authorList>
    </citation>
    <scope>NUCLEOTIDE SEQUENCE [LARGE SCALE GENOMIC DNA]</scope>
    <source>
        <strain evidence="2">4086291</strain>
    </source>
</reference>
<proteinExistence type="predicted"/>
<keyword evidence="3" id="KW-1185">Reference proteome</keyword>
<dbReference type="EMBL" id="KV918825">
    <property type="protein sequence ID" value="OSX77889.1"/>
    <property type="molecule type" value="Genomic_DNA"/>
</dbReference>
<feature type="region of interest" description="Disordered" evidence="1">
    <location>
        <begin position="1"/>
        <end position="48"/>
    </location>
</feature>
<evidence type="ECO:0000256" key="1">
    <source>
        <dbReference type="SAM" id="MobiDB-lite"/>
    </source>
</evidence>
<feature type="compositionally biased region" description="Basic residues" evidence="1">
    <location>
        <begin position="10"/>
        <end position="25"/>
    </location>
</feature>
<organism evidence="2 3">
    <name type="scientific">Porphyra umbilicalis</name>
    <name type="common">Purple laver</name>
    <name type="synonym">Red alga</name>
    <dbReference type="NCBI Taxonomy" id="2786"/>
    <lineage>
        <taxon>Eukaryota</taxon>
        <taxon>Rhodophyta</taxon>
        <taxon>Bangiophyceae</taxon>
        <taxon>Bangiales</taxon>
        <taxon>Bangiaceae</taxon>
        <taxon>Porphyra</taxon>
    </lineage>
</organism>
<dbReference type="AlphaFoldDB" id="A0A1X6PAF3"/>
<evidence type="ECO:0000313" key="3">
    <source>
        <dbReference type="Proteomes" id="UP000218209"/>
    </source>
</evidence>
<dbReference type="Proteomes" id="UP000218209">
    <property type="component" value="Unassembled WGS sequence"/>
</dbReference>